<name>A0AAV4MUL4_CAEEX</name>
<dbReference type="Gene3D" id="3.30.1330.90">
    <property type="entry name" value="D-3-phosphoglycerate dehydrogenase, domain 3"/>
    <property type="match status" value="1"/>
</dbReference>
<evidence type="ECO:0000256" key="3">
    <source>
        <dbReference type="ARBA" id="ARBA00011881"/>
    </source>
</evidence>
<feature type="domain" description="D-isomer specific 2-hydroxyacid dehydrogenase NAD-binding" evidence="11">
    <location>
        <begin position="131"/>
        <end position="305"/>
    </location>
</feature>
<dbReference type="PROSITE" id="PS00065">
    <property type="entry name" value="D_2_HYDROXYACID_DH_1"/>
    <property type="match status" value="1"/>
</dbReference>
<dbReference type="InterPro" id="IPR045626">
    <property type="entry name" value="PGDH_ASB_dom"/>
</dbReference>
<keyword evidence="5" id="KW-0597">Phosphoprotein</keyword>
<evidence type="ECO:0000256" key="9">
    <source>
        <dbReference type="ARBA" id="ARBA00048731"/>
    </source>
</evidence>
<comment type="pathway">
    <text evidence="1">Amino-acid biosynthesis; L-serine biosynthesis; L-serine from 3-phospho-D-glycerate: step 1/3.</text>
</comment>
<dbReference type="Gene3D" id="3.40.50.720">
    <property type="entry name" value="NAD(P)-binding Rossmann-like Domain"/>
    <property type="match status" value="2"/>
</dbReference>
<dbReference type="InterPro" id="IPR006140">
    <property type="entry name" value="D-isomer_DH_NAD-bd"/>
</dbReference>
<dbReference type="AlphaFoldDB" id="A0AAV4MUL4"/>
<comment type="catalytic activity">
    <reaction evidence="9">
        <text>(2R)-3-phosphoglycerate + NAD(+) = 3-phosphooxypyruvate + NADH + H(+)</text>
        <dbReference type="Rhea" id="RHEA:12641"/>
        <dbReference type="ChEBI" id="CHEBI:15378"/>
        <dbReference type="ChEBI" id="CHEBI:18110"/>
        <dbReference type="ChEBI" id="CHEBI:57540"/>
        <dbReference type="ChEBI" id="CHEBI:57945"/>
        <dbReference type="ChEBI" id="CHEBI:58272"/>
        <dbReference type="EC" id="1.1.1.95"/>
    </reaction>
</comment>
<dbReference type="InterPro" id="IPR029009">
    <property type="entry name" value="ASB_dom_sf"/>
</dbReference>
<feature type="domain" description="D-isomer specific 2-hydroxyacid dehydrogenase catalytic" evidence="10">
    <location>
        <begin position="28"/>
        <end position="337"/>
    </location>
</feature>
<evidence type="ECO:0000313" key="14">
    <source>
        <dbReference type="Proteomes" id="UP001054945"/>
    </source>
</evidence>
<dbReference type="Pfam" id="PF02826">
    <property type="entry name" value="2-Hacid_dh_C"/>
    <property type="match status" value="1"/>
</dbReference>
<dbReference type="EMBL" id="BPLR01020236">
    <property type="protein sequence ID" value="GIX76177.1"/>
    <property type="molecule type" value="Genomic_DNA"/>
</dbReference>
<dbReference type="SUPFAM" id="SSF51735">
    <property type="entry name" value="NAD(P)-binding Rossmann-fold domains"/>
    <property type="match status" value="1"/>
</dbReference>
<dbReference type="GO" id="GO:0004617">
    <property type="term" value="F:phosphoglycerate dehydrogenase activity"/>
    <property type="evidence" value="ECO:0007669"/>
    <property type="project" value="UniProtKB-EC"/>
</dbReference>
<dbReference type="InterPro" id="IPR036291">
    <property type="entry name" value="NAD(P)-bd_dom_sf"/>
</dbReference>
<dbReference type="FunFam" id="3.40.50.720:FF:000616">
    <property type="entry name" value="D-3-phosphoglycerate dehydrogenase 2 chloroplastic"/>
    <property type="match status" value="1"/>
</dbReference>
<evidence type="ECO:0000256" key="8">
    <source>
        <dbReference type="ARBA" id="ARBA00023027"/>
    </source>
</evidence>
<evidence type="ECO:0000256" key="2">
    <source>
        <dbReference type="ARBA" id="ARBA00005854"/>
    </source>
</evidence>
<dbReference type="SUPFAM" id="SSF52283">
    <property type="entry name" value="Formate/glycerate dehydrogenase catalytic domain-like"/>
    <property type="match status" value="1"/>
</dbReference>
<dbReference type="InterPro" id="IPR006139">
    <property type="entry name" value="D-isomer_2_OHA_DH_cat_dom"/>
</dbReference>
<evidence type="ECO:0000256" key="4">
    <source>
        <dbReference type="ARBA" id="ARBA00013143"/>
    </source>
</evidence>
<dbReference type="FunFam" id="3.40.50.720:FF:000021">
    <property type="entry name" value="D-3-phosphoglycerate dehydrogenase"/>
    <property type="match status" value="1"/>
</dbReference>
<keyword evidence="8" id="KW-0520">NAD</keyword>
<evidence type="ECO:0000256" key="7">
    <source>
        <dbReference type="ARBA" id="ARBA00023002"/>
    </source>
</evidence>
<keyword evidence="7" id="KW-0560">Oxidoreductase</keyword>
<accession>A0AAV4MUL4</accession>
<dbReference type="CDD" id="cd12173">
    <property type="entry name" value="PGDH_4"/>
    <property type="match status" value="1"/>
</dbReference>
<keyword evidence="6" id="KW-0007">Acetylation</keyword>
<evidence type="ECO:0000259" key="12">
    <source>
        <dbReference type="Pfam" id="PF19304"/>
    </source>
</evidence>
<evidence type="ECO:0000256" key="5">
    <source>
        <dbReference type="ARBA" id="ARBA00022553"/>
    </source>
</evidence>
<evidence type="ECO:0000256" key="6">
    <source>
        <dbReference type="ARBA" id="ARBA00022990"/>
    </source>
</evidence>
<proteinExistence type="inferred from homology"/>
<dbReference type="GO" id="GO:0051287">
    <property type="term" value="F:NAD binding"/>
    <property type="evidence" value="ECO:0007669"/>
    <property type="project" value="InterPro"/>
</dbReference>
<keyword evidence="14" id="KW-1185">Reference proteome</keyword>
<dbReference type="Pfam" id="PF00389">
    <property type="entry name" value="2-Hacid_dh"/>
    <property type="match status" value="1"/>
</dbReference>
<evidence type="ECO:0000259" key="11">
    <source>
        <dbReference type="Pfam" id="PF02826"/>
    </source>
</evidence>
<comment type="subunit">
    <text evidence="3">Homotetramer.</text>
</comment>
<dbReference type="Pfam" id="PF19304">
    <property type="entry name" value="PGDH_inter"/>
    <property type="match status" value="1"/>
</dbReference>
<organism evidence="13 14">
    <name type="scientific">Caerostris extrusa</name>
    <name type="common">Bark spider</name>
    <name type="synonym">Caerostris bankana</name>
    <dbReference type="NCBI Taxonomy" id="172846"/>
    <lineage>
        <taxon>Eukaryota</taxon>
        <taxon>Metazoa</taxon>
        <taxon>Ecdysozoa</taxon>
        <taxon>Arthropoda</taxon>
        <taxon>Chelicerata</taxon>
        <taxon>Arachnida</taxon>
        <taxon>Araneae</taxon>
        <taxon>Araneomorphae</taxon>
        <taxon>Entelegynae</taxon>
        <taxon>Araneoidea</taxon>
        <taxon>Araneidae</taxon>
        <taxon>Caerostris</taxon>
    </lineage>
</organism>
<dbReference type="EC" id="1.1.1.95" evidence="4"/>
<comment type="caution">
    <text evidence="13">The sequence shown here is derived from an EMBL/GenBank/DDBJ whole genome shotgun (WGS) entry which is preliminary data.</text>
</comment>
<dbReference type="Proteomes" id="UP001054945">
    <property type="component" value="Unassembled WGS sequence"/>
</dbReference>
<protein>
    <recommendedName>
        <fullName evidence="4">phosphoglycerate dehydrogenase</fullName>
        <ecNumber evidence="4">1.1.1.95</ecNumber>
    </recommendedName>
</protein>
<comment type="similarity">
    <text evidence="2">Belongs to the D-isomer specific 2-hydroxyacid dehydrogenase family.</text>
</comment>
<dbReference type="SUPFAM" id="SSF143548">
    <property type="entry name" value="Serine metabolism enzymes domain"/>
    <property type="match status" value="1"/>
</dbReference>
<dbReference type="PANTHER" id="PTHR42938">
    <property type="entry name" value="FORMATE DEHYDROGENASE 1"/>
    <property type="match status" value="1"/>
</dbReference>
<gene>
    <name evidence="13" type="primary">Phgdh</name>
    <name evidence="13" type="ORF">CEXT_704701</name>
</gene>
<evidence type="ECO:0000259" key="10">
    <source>
        <dbReference type="Pfam" id="PF00389"/>
    </source>
</evidence>
<evidence type="ECO:0000256" key="1">
    <source>
        <dbReference type="ARBA" id="ARBA00005216"/>
    </source>
</evidence>
<dbReference type="InterPro" id="IPR029752">
    <property type="entry name" value="D-isomer_DH_CS1"/>
</dbReference>
<dbReference type="PANTHER" id="PTHR42938:SF22">
    <property type="entry name" value="D-3-PHOSPHOGLYCERATE DEHYDROGENASE"/>
    <property type="match status" value="1"/>
</dbReference>
<reference evidence="13 14" key="1">
    <citation type="submission" date="2021-06" db="EMBL/GenBank/DDBJ databases">
        <title>Caerostris extrusa draft genome.</title>
        <authorList>
            <person name="Kono N."/>
            <person name="Arakawa K."/>
        </authorList>
    </citation>
    <scope>NUCLEOTIDE SEQUENCE [LARGE SCALE GENOMIC DNA]</scope>
</reference>
<evidence type="ECO:0000313" key="13">
    <source>
        <dbReference type="EMBL" id="GIX76177.1"/>
    </source>
</evidence>
<feature type="domain" description="D-3-phosphoglycerate dehydrogenase ASB" evidence="12">
    <location>
        <begin position="350"/>
        <end position="465"/>
    </location>
</feature>
<sequence length="556" mass="60298">MVHGMKSDYVPRASIINPTSMNLEKGVLIPEPVDRICETILAQANIPVVVKLGLKPDELKEEIAKYHGLIVRSATKVTAPIIAAGKNLKIIGRAGVGVDNIDLDAATNQGVLVINAPGGNTLSAAELTCVMICSLSRNIYEASASLKAGRWDRKHFMSNELEGKTLAIIGLGRIGREVAHRMQSFGMKTIGFDPLVPAEESIKFGVESMELERIWPIADYITVHTPLIPQTRNMNMINAQVLTRCRKGVKIVNCARGGIIDECALLSALESGQCGGAGLDVFLEEPPKCTNLLQHPRVICTPHLGASTHEAQKRVAEEIAEQFVSLHKGNSIHGIVNSPAFTLSKTYSQWAKIGKVVGGFVSMLFPKSDTNISAVANVYGQNLDKKEALFSTAIIIGMLKQRSNIDANFVNARILARDHGFEVSKVINHHISSDNISIEVTATSVTGTHTVLATINNGEPALCNIDNCHFKTVPFLSNDTMFIKGTNASDMIARIIGTLVEYGIVHNVAWGERPKDSQTSLCILHPAGQLDDMCEDVANKLKAEINSLDFFAQLRL</sequence>